<feature type="transmembrane region" description="Helical" evidence="1">
    <location>
        <begin position="75"/>
        <end position="95"/>
    </location>
</feature>
<reference evidence="2 3" key="1">
    <citation type="submission" date="2016-12" db="EMBL/GenBank/DDBJ databases">
        <title>Candidatus Reconcilibacillus cellulovorans genome.</title>
        <authorList>
            <person name="Kolinko S."/>
            <person name="Wu Y.-W."/>
            <person name="Tachea F."/>
            <person name="Denzel E."/>
            <person name="Hiras J."/>
            <person name="Baecker N."/>
            <person name="Chan L.J."/>
            <person name="Eichorst S.A."/>
            <person name="Frey D."/>
            <person name="Adams P.D."/>
            <person name="Pray T."/>
            <person name="Tanjore D."/>
            <person name="Petzold C.J."/>
            <person name="Gladden J.M."/>
            <person name="Simmons B.A."/>
            <person name="Singer S.W."/>
        </authorList>
    </citation>
    <scope>NUCLEOTIDE SEQUENCE [LARGE SCALE GENOMIC DNA]</scope>
    <source>
        <strain evidence="2">JTherm</strain>
    </source>
</reference>
<gene>
    <name evidence="2" type="ORF">BLM47_01460</name>
</gene>
<evidence type="ECO:0008006" key="4">
    <source>
        <dbReference type="Google" id="ProtNLM"/>
    </source>
</evidence>
<dbReference type="Proteomes" id="UP000243688">
    <property type="component" value="Unassembled WGS sequence"/>
</dbReference>
<keyword evidence="1" id="KW-0812">Transmembrane</keyword>
<evidence type="ECO:0000313" key="2">
    <source>
        <dbReference type="EMBL" id="PDO11443.1"/>
    </source>
</evidence>
<proteinExistence type="predicted"/>
<evidence type="ECO:0000313" key="3">
    <source>
        <dbReference type="Proteomes" id="UP000243688"/>
    </source>
</evidence>
<sequence length="149" mass="16389">MDLTYRIALFVHVLSAVLMGFYLLAPFLLPGAKAEEAVRRVVAKVVGRLNRVGQYVLVAAVLSGGYMLHGANYSVIWIILVIVLVLALFTFSGMLGKPLRELAVHAPEATPENRDEGQAASVERRARMFAWLAAATYFLLVVVMLFPDI</sequence>
<dbReference type="AlphaFoldDB" id="A0A2A6E392"/>
<keyword evidence="1" id="KW-1133">Transmembrane helix</keyword>
<name>A0A2A6E392_9BACL</name>
<evidence type="ECO:0000256" key="1">
    <source>
        <dbReference type="SAM" id="Phobius"/>
    </source>
</evidence>
<dbReference type="EMBL" id="MOXJ01000002">
    <property type="protein sequence ID" value="PDO11443.1"/>
    <property type="molecule type" value="Genomic_DNA"/>
</dbReference>
<keyword evidence="1" id="KW-0472">Membrane</keyword>
<accession>A0A2A6E392</accession>
<feature type="transmembrane region" description="Helical" evidence="1">
    <location>
        <begin position="128"/>
        <end position="146"/>
    </location>
</feature>
<organism evidence="2 3">
    <name type="scientific">Candidatus Reconcilbacillus cellulovorans</name>
    <dbReference type="NCBI Taxonomy" id="1906605"/>
    <lineage>
        <taxon>Bacteria</taxon>
        <taxon>Bacillati</taxon>
        <taxon>Bacillota</taxon>
        <taxon>Bacilli</taxon>
        <taxon>Bacillales</taxon>
        <taxon>Paenibacillaceae</taxon>
        <taxon>Candidatus Reconcilbacillus</taxon>
    </lineage>
</organism>
<protein>
    <recommendedName>
        <fullName evidence="4">DUF2269 family protein</fullName>
    </recommendedName>
</protein>
<comment type="caution">
    <text evidence="2">The sequence shown here is derived from an EMBL/GenBank/DDBJ whole genome shotgun (WGS) entry which is preliminary data.</text>
</comment>
<feature type="transmembrane region" description="Helical" evidence="1">
    <location>
        <begin position="6"/>
        <end position="31"/>
    </location>
</feature>